<comment type="caution">
    <text evidence="3">The sequence shown here is derived from an EMBL/GenBank/DDBJ whole genome shotgun (WGS) entry which is preliminary data.</text>
</comment>
<proteinExistence type="predicted"/>
<feature type="region of interest" description="Disordered" evidence="1">
    <location>
        <begin position="1"/>
        <end position="41"/>
    </location>
</feature>
<dbReference type="AlphaFoldDB" id="A0A135T4A4"/>
<feature type="compositionally biased region" description="Basic and acidic residues" evidence="1">
    <location>
        <begin position="10"/>
        <end position="19"/>
    </location>
</feature>
<name>A0A135T4A4_9PEZI</name>
<evidence type="ECO:0000259" key="2">
    <source>
        <dbReference type="Pfam" id="PF20183"/>
    </source>
</evidence>
<evidence type="ECO:0000313" key="4">
    <source>
        <dbReference type="Proteomes" id="UP000070328"/>
    </source>
</evidence>
<gene>
    <name evidence="3" type="ORF">CSIM01_01743</name>
</gene>
<dbReference type="EMBL" id="JFBX01000289">
    <property type="protein sequence ID" value="KXH42989.1"/>
    <property type="molecule type" value="Genomic_DNA"/>
</dbReference>
<evidence type="ECO:0000256" key="1">
    <source>
        <dbReference type="SAM" id="MobiDB-lite"/>
    </source>
</evidence>
<reference evidence="3 4" key="1">
    <citation type="submission" date="2014-02" db="EMBL/GenBank/DDBJ databases">
        <title>The genome sequence of Colletotrichum simmondsii CBS122122.</title>
        <authorList>
            <person name="Baroncelli R."/>
            <person name="Thon M.R."/>
        </authorList>
    </citation>
    <scope>NUCLEOTIDE SEQUENCE [LARGE SCALE GENOMIC DNA]</scope>
    <source>
        <strain evidence="3 4">CBS122122</strain>
    </source>
</reference>
<dbReference type="InterPro" id="IPR046676">
    <property type="entry name" value="DUF6546"/>
</dbReference>
<dbReference type="Pfam" id="PF20183">
    <property type="entry name" value="DUF6546"/>
    <property type="match status" value="1"/>
</dbReference>
<evidence type="ECO:0000313" key="3">
    <source>
        <dbReference type="EMBL" id="KXH42989.1"/>
    </source>
</evidence>
<dbReference type="Proteomes" id="UP000070328">
    <property type="component" value="Unassembled WGS sequence"/>
</dbReference>
<sequence>MNKSVQDSMLGREVRKPAPEVEQSQDLDSPGERKRNGPSSSWNVFPQEVRLMILEAIFKMQSKHTPQKKSFLASVSAEWQIFFEKRNFKSLYLPRLHHITMLEEVVGPRRQMYVSEIYLHVFLAPYTSGELCEEDDEEILHNNEIFDEHLKSLLRTLSKWQTSYGNEKHSGIHLHFSAESSDDCDNPFRTGYTLPGLYDDLEPAEIWGATKRIMGNLLDVKNATTASSLASPAEPEFPAVLRVPIVKQFSVRDELYRSLSAGAIRFLLLSLESLETIEYTSWRGIDKKDRSQRNRANVALLESLPPTTKSVNLEEARHDKFHGPFDEPGPSRDIARVAVLACSRLVSFSSLSVLDAAHFFDEVIQLSMPPMMECLDRWSSLEAVALTSWSLNPKIDGSYEGLLQQAAAAAMCLPKLKVMELWQDWKDAATLFRYEVSGHTVEVSHGASWDLKLHQDVWNEWEEVAKHHGNLFFDIRLRVLDIPASADIDTMLRVNSYYQRGGVGPTF</sequence>
<accession>A0A135T4A4</accession>
<organism evidence="3 4">
    <name type="scientific">Colletotrichum simmondsii</name>
    <dbReference type="NCBI Taxonomy" id="703756"/>
    <lineage>
        <taxon>Eukaryota</taxon>
        <taxon>Fungi</taxon>
        <taxon>Dikarya</taxon>
        <taxon>Ascomycota</taxon>
        <taxon>Pezizomycotina</taxon>
        <taxon>Sordariomycetes</taxon>
        <taxon>Hypocreomycetidae</taxon>
        <taxon>Glomerellales</taxon>
        <taxon>Glomerellaceae</taxon>
        <taxon>Colletotrichum</taxon>
        <taxon>Colletotrichum acutatum species complex</taxon>
    </lineage>
</organism>
<keyword evidence="4" id="KW-1185">Reference proteome</keyword>
<protein>
    <recommendedName>
        <fullName evidence="2">DUF6546 domain-containing protein</fullName>
    </recommendedName>
</protein>
<feature type="domain" description="DUF6546" evidence="2">
    <location>
        <begin position="303"/>
        <end position="471"/>
    </location>
</feature>
<dbReference type="OrthoDB" id="4802432at2759"/>